<dbReference type="OrthoDB" id="1915375at2759"/>
<dbReference type="PRINTS" id="PR00332">
    <property type="entry name" value="HISTRIAD"/>
</dbReference>
<evidence type="ECO:0000256" key="1">
    <source>
        <dbReference type="ARBA" id="ARBA00022741"/>
    </source>
</evidence>
<dbReference type="PANTHER" id="PTHR12486">
    <property type="entry name" value="APRATAXIN-RELATED"/>
    <property type="match status" value="1"/>
</dbReference>
<feature type="short sequence motif" description="Histidine triad motif" evidence="4">
    <location>
        <begin position="109"/>
        <end position="113"/>
    </location>
</feature>
<feature type="active site" description="Tele-AMP-histidine intermediate" evidence="3">
    <location>
        <position position="113"/>
    </location>
</feature>
<organism evidence="6 7">
    <name type="scientific">Thelephora terrestris</name>
    <dbReference type="NCBI Taxonomy" id="56493"/>
    <lineage>
        <taxon>Eukaryota</taxon>
        <taxon>Fungi</taxon>
        <taxon>Dikarya</taxon>
        <taxon>Basidiomycota</taxon>
        <taxon>Agaricomycotina</taxon>
        <taxon>Agaricomycetes</taxon>
        <taxon>Thelephorales</taxon>
        <taxon>Thelephoraceae</taxon>
        <taxon>Thelephora</taxon>
    </lineage>
</organism>
<protein>
    <submittedName>
        <fullName evidence="6">HIT-like protein</fullName>
    </submittedName>
</protein>
<keyword evidence="1" id="KW-0547">Nucleotide-binding</keyword>
<dbReference type="Pfam" id="PF11969">
    <property type="entry name" value="DcpS_C"/>
    <property type="match status" value="1"/>
</dbReference>
<dbReference type="AlphaFoldDB" id="A0A9P6HP90"/>
<gene>
    <name evidence="6" type="ORF">BJ322DRAFT_412095</name>
</gene>
<dbReference type="InterPro" id="IPR011146">
    <property type="entry name" value="HIT-like"/>
</dbReference>
<evidence type="ECO:0000256" key="3">
    <source>
        <dbReference type="PIRSR" id="PIRSR601310-1"/>
    </source>
</evidence>
<evidence type="ECO:0000256" key="2">
    <source>
        <dbReference type="ARBA" id="ARBA00022801"/>
    </source>
</evidence>
<name>A0A9P6HP90_9AGAM</name>
<sequence length="164" mass="18520">MSCLRFAAIDVRRPVRRCIFCEASSENGFNIVFEDQDYVAFKDRSPAAEHHLLVIPRTHVATVKTIAKADIPMLTTMKGIGTRLFDDLGVPPENRKMGFHIPPFNSINHLHLHLLSLPTRGIRKFEFPASKGKEGKSKGFSWFVEVDQAIEILQQEKSIGVFPC</sequence>
<proteinExistence type="predicted"/>
<dbReference type="GO" id="GO:0016787">
    <property type="term" value="F:hydrolase activity"/>
    <property type="evidence" value="ECO:0007669"/>
    <property type="project" value="UniProtKB-KW"/>
</dbReference>
<dbReference type="GO" id="GO:0000166">
    <property type="term" value="F:nucleotide binding"/>
    <property type="evidence" value="ECO:0007669"/>
    <property type="project" value="UniProtKB-KW"/>
</dbReference>
<reference evidence="6" key="2">
    <citation type="submission" date="2020-11" db="EMBL/GenBank/DDBJ databases">
        <authorList>
            <consortium name="DOE Joint Genome Institute"/>
            <person name="Kuo A."/>
            <person name="Miyauchi S."/>
            <person name="Kiss E."/>
            <person name="Drula E."/>
            <person name="Kohler A."/>
            <person name="Sanchez-Garcia M."/>
            <person name="Andreopoulos B."/>
            <person name="Barry K.W."/>
            <person name="Bonito G."/>
            <person name="Buee M."/>
            <person name="Carver A."/>
            <person name="Chen C."/>
            <person name="Cichocki N."/>
            <person name="Clum A."/>
            <person name="Culley D."/>
            <person name="Crous P.W."/>
            <person name="Fauchery L."/>
            <person name="Girlanda M."/>
            <person name="Hayes R."/>
            <person name="Keri Z."/>
            <person name="Labutti K."/>
            <person name="Lipzen A."/>
            <person name="Lombard V."/>
            <person name="Magnuson J."/>
            <person name="Maillard F."/>
            <person name="Morin E."/>
            <person name="Murat C."/>
            <person name="Nolan M."/>
            <person name="Ohm R."/>
            <person name="Pangilinan J."/>
            <person name="Pereira M."/>
            <person name="Perotto S."/>
            <person name="Peter M."/>
            <person name="Riley R."/>
            <person name="Sitrit Y."/>
            <person name="Stielow B."/>
            <person name="Szollosi G."/>
            <person name="Zifcakova L."/>
            <person name="Stursova M."/>
            <person name="Spatafora J.W."/>
            <person name="Tedersoo L."/>
            <person name="Vaario L.-M."/>
            <person name="Yamada A."/>
            <person name="Yan M."/>
            <person name="Wang P."/>
            <person name="Xu J."/>
            <person name="Bruns T."/>
            <person name="Baldrian P."/>
            <person name="Vilgalys R."/>
            <person name="Henrissat B."/>
            <person name="Grigoriev I.V."/>
            <person name="Hibbett D."/>
            <person name="Nagy L.G."/>
            <person name="Martin F.M."/>
        </authorList>
    </citation>
    <scope>NUCLEOTIDE SEQUENCE</scope>
    <source>
        <strain evidence="6">UH-Tt-Lm1</strain>
    </source>
</reference>
<keyword evidence="7" id="KW-1185">Reference proteome</keyword>
<dbReference type="EMBL" id="WIUZ02000002">
    <property type="protein sequence ID" value="KAF9790811.1"/>
    <property type="molecule type" value="Genomic_DNA"/>
</dbReference>
<evidence type="ECO:0000256" key="4">
    <source>
        <dbReference type="PROSITE-ProRule" id="PRU00464"/>
    </source>
</evidence>
<dbReference type="Proteomes" id="UP000736335">
    <property type="component" value="Unassembled WGS sequence"/>
</dbReference>
<dbReference type="InterPro" id="IPR001310">
    <property type="entry name" value="Histidine_triad_HIT"/>
</dbReference>
<reference evidence="6" key="1">
    <citation type="journal article" date="2020" name="Nat. Commun.">
        <title>Large-scale genome sequencing of mycorrhizal fungi provides insights into the early evolution of symbiotic traits.</title>
        <authorList>
            <person name="Miyauchi S."/>
            <person name="Kiss E."/>
            <person name="Kuo A."/>
            <person name="Drula E."/>
            <person name="Kohler A."/>
            <person name="Sanchez-Garcia M."/>
            <person name="Morin E."/>
            <person name="Andreopoulos B."/>
            <person name="Barry K.W."/>
            <person name="Bonito G."/>
            <person name="Buee M."/>
            <person name="Carver A."/>
            <person name="Chen C."/>
            <person name="Cichocki N."/>
            <person name="Clum A."/>
            <person name="Culley D."/>
            <person name="Crous P.W."/>
            <person name="Fauchery L."/>
            <person name="Girlanda M."/>
            <person name="Hayes R.D."/>
            <person name="Keri Z."/>
            <person name="LaButti K."/>
            <person name="Lipzen A."/>
            <person name="Lombard V."/>
            <person name="Magnuson J."/>
            <person name="Maillard F."/>
            <person name="Murat C."/>
            <person name="Nolan M."/>
            <person name="Ohm R.A."/>
            <person name="Pangilinan J."/>
            <person name="Pereira M.F."/>
            <person name="Perotto S."/>
            <person name="Peter M."/>
            <person name="Pfister S."/>
            <person name="Riley R."/>
            <person name="Sitrit Y."/>
            <person name="Stielow J.B."/>
            <person name="Szollosi G."/>
            <person name="Zifcakova L."/>
            <person name="Stursova M."/>
            <person name="Spatafora J.W."/>
            <person name="Tedersoo L."/>
            <person name="Vaario L.M."/>
            <person name="Yamada A."/>
            <person name="Yan M."/>
            <person name="Wang P."/>
            <person name="Xu J."/>
            <person name="Bruns T."/>
            <person name="Baldrian P."/>
            <person name="Vilgalys R."/>
            <person name="Dunand C."/>
            <person name="Henrissat B."/>
            <person name="Grigoriev I.V."/>
            <person name="Hibbett D."/>
            <person name="Nagy L.G."/>
            <person name="Martin F.M."/>
        </authorList>
    </citation>
    <scope>NUCLEOTIDE SEQUENCE</scope>
    <source>
        <strain evidence="6">UH-Tt-Lm1</strain>
    </source>
</reference>
<dbReference type="PROSITE" id="PS51084">
    <property type="entry name" value="HIT_2"/>
    <property type="match status" value="1"/>
</dbReference>
<dbReference type="PANTHER" id="PTHR12486:SF5">
    <property type="entry name" value="ADENOSINE 5'-MONOPHOSPHORAMIDASE HINT3"/>
    <property type="match status" value="1"/>
</dbReference>
<dbReference type="Gene3D" id="3.30.428.10">
    <property type="entry name" value="HIT-like"/>
    <property type="match status" value="1"/>
</dbReference>
<evidence type="ECO:0000313" key="7">
    <source>
        <dbReference type="Proteomes" id="UP000736335"/>
    </source>
</evidence>
<keyword evidence="2" id="KW-0378">Hydrolase</keyword>
<evidence type="ECO:0000313" key="6">
    <source>
        <dbReference type="EMBL" id="KAF9790811.1"/>
    </source>
</evidence>
<accession>A0A9P6HP90</accession>
<evidence type="ECO:0000259" key="5">
    <source>
        <dbReference type="PROSITE" id="PS51084"/>
    </source>
</evidence>
<feature type="domain" description="HIT" evidence="5">
    <location>
        <begin position="19"/>
        <end position="125"/>
    </location>
</feature>
<comment type="caution">
    <text evidence="6">The sequence shown here is derived from an EMBL/GenBank/DDBJ whole genome shotgun (WGS) entry which is preliminary data.</text>
</comment>
<dbReference type="SUPFAM" id="SSF54197">
    <property type="entry name" value="HIT-like"/>
    <property type="match status" value="1"/>
</dbReference>
<dbReference type="InterPro" id="IPR036265">
    <property type="entry name" value="HIT-like_sf"/>
</dbReference>